<dbReference type="SUPFAM" id="SSF117289">
    <property type="entry name" value="Nucleoporin domain"/>
    <property type="match status" value="1"/>
</dbReference>
<feature type="compositionally biased region" description="Basic and acidic residues" evidence="5">
    <location>
        <begin position="855"/>
        <end position="864"/>
    </location>
</feature>
<sequence>MQAAFSTSSLAVEQEASDQDVEAMQLTNGLGSVPLHPQFLNLSLPQQGLTVRISPTADSVDASVPSARGHKANVLAVSNTFGWAVAATEPSGTSTLLIGFYDHSFVLFSLSSLHQLLSTAAAHSTPSLEPQLAVPTPHPVDHLHFAQSDHSLIVALRDGQVLVYSLKQLVQGQSLDVRQQTTPQHTLPSVGGSLLSIHGCPAEFSPLVLLVATTPSPPRIINLTSPTASQTAFPPGLMATSACWSVKGKQISVGDVDGLVAQYTPEGQLKGSIPRPSSLSAEYQVRAVEWLENTAWLITYALPTPEGQEPAHADEVFVVNKVGSGEYAHVKFFDPTPAFGLTQFEGKRWTLRLKSWAPFKHLLFLANKPSADLGAIAQFEEDGQWKGLVLPDASRPTLPMGENGDDVAPVGVALDLTGEAPSILVLTSRGVLVSWSVANSNAPQPYQGLVKAKDVTIESEPVAQDAGAATSSAPAAPTSSGFGAPSSSPFAVASTSSPSPFGPSAFGSSAFGSSAFGSTPAFGQTPALGTSVFGAAASGSSTPPVVSSGTTNAFATFGSSSTSATGFAGFGSGANSSGFGAAAAATPATSNRGSIFGSGGAFKAAPAFGKSESAPSGSATPFAAAATTTNAFGSSTSSPNPFGSKASAAPATNAFGTSTSTPAFGASTAAPAFGAPTAFGSSSAFGTATASPFGTDSPSNAFSAFGGGSSSTNNAFGASTSGGSSGFGAFAAAKPANGGSIFGSGGALGSSTSSTPGGSSTTISAFGNGGSAFGAGGSAPVFGTGSFGGSPALTIAASTPKPSFGMRKDAFNSDDEDEDVDGVDDSGARVDEPPDLEPEHTGLDLNASLKTAKSSSERVAEKASQRSAGSFGTASSGAFGMGSLGLGGSTTPAATTPTSEAKQLPVSGSASAASPGAITSPTLPPTPTPKPAESPAASPSPPAAPVSFKSGFGGFGSASSSTPQVGFGFGVGLSAPSIFTSTTPVPTTPALPKEDSDTQSTPTESKPISTLAKTSVSTPSSAKSLFGFASSPPSTLSFGKSSGETEGNSLLSRLGRIEGDQDEEGEDEEYDEEAYDEEGEYEDEEEDDNEGEGEDEGEYAEEEVGGDEQEEDVQDDDEDGDQEQQDVDASSDAADDEQAQGTSPPSPVPAKEDVKPAVKAADEPKPEAAPKAFAFSPASSPPSSTPTSVSDPKALPLAPTAPASPAISDASSQQKSTQPTFSFHAPAPVPASKPSAPTAVSAPSPQGTAKPPLFSGGSFSGFGSSVPRVPSPLGAPQNSAPSAAPAFSFAQAPKQTATSEATKPALSFDGFGAPPKPTASTSPLPSPLPTSPASASPFVFAAPSTPKAEPKPNFSFASMAPKETSKNAISFAPAAPKREVVKNSTFSFGAVSPSSSSPDPSVPATQLQAAQRASVADLAPPPKLGSQLVKAAEPVVKEKGMAGELAKAYLRMQTDFEIVARNTVILGDFVKAIGKPCQVDASSSEVAEDLDPRYWSLGDLSKLRRALLDVQPGVGKLVEEAKKQKTQVAELQALMLKAETKSEEAARFIRAKDDPVFAKMVRVRQLGPEQLENQKRLRLAMTTIKATLEQVEDHVSVLREKMVESRLGRTSFKAPSLDSVNRAVRNISSAVAEKTFELDELTLRLELMRVQPASTTTLSRSARARSASITENSMNTSFLLRASPGASVKALSSPGTTQLRPDVLATAQAALRAERSCAILKRALLNVQGPVSRLNQTASEKASSNAHEDIADLQLAFSRGPITGDRLPRPRRKPERPKTPPPAPAPVAPTIKTEPPSSALGLSMSSSSPFRSAGSQNLAAVPPPLTFKSAPQFSFATSTAPRPSSPLSGASGGSGVSRGSKISSSRSSAVKLRPSESVAAPGSEGGAPVPKSSFDWDLPAAGSSNGSGANGPSASGDRKPIGFVPFAAALVASKPFSAATTPPAQGGTGFSFAATPSPSTDFPALSGAPSFSFAPPSKITSPAAGSAAPPTFAFKGFAPVQDPKAFGSAAASLQLQHGDDEDDEEYDDEEGDEDEEDYEDEQEGDGEEDEDGEWDEDEDDEEEGLDTIVEGDEE</sequence>
<feature type="compositionally biased region" description="Low complexity" evidence="5">
    <location>
        <begin position="1254"/>
        <end position="1265"/>
    </location>
</feature>
<evidence type="ECO:0000256" key="4">
    <source>
        <dbReference type="SAM" id="Coils"/>
    </source>
</evidence>
<feature type="compositionally biased region" description="Low complexity" evidence="5">
    <location>
        <begin position="1857"/>
        <end position="1872"/>
    </location>
</feature>
<feature type="compositionally biased region" description="Acidic residues" evidence="5">
    <location>
        <begin position="812"/>
        <end position="824"/>
    </location>
</feature>
<feature type="region of interest" description="Disordered" evidence="5">
    <location>
        <begin position="888"/>
        <end position="1350"/>
    </location>
</feature>
<dbReference type="OrthoDB" id="248320at2759"/>
<dbReference type="Proteomes" id="UP000249723">
    <property type="component" value="Unassembled WGS sequence"/>
</dbReference>
<reference evidence="8" key="1">
    <citation type="submission" date="2016-10" db="EMBL/GenBank/DDBJ databases">
        <authorList>
            <person name="Jeantristanb JTB J.-T."/>
            <person name="Ricardo R."/>
        </authorList>
    </citation>
    <scope>NUCLEOTIDE SEQUENCE [LARGE SCALE GENOMIC DNA]</scope>
</reference>
<evidence type="ECO:0000313" key="8">
    <source>
        <dbReference type="Proteomes" id="UP000249723"/>
    </source>
</evidence>
<feature type="compositionally biased region" description="Low complexity" evidence="5">
    <location>
        <begin position="1331"/>
        <end position="1346"/>
    </location>
</feature>
<protein>
    <submittedName>
        <fullName evidence="7">BZ3500_MvSof-1268-A1-R1_Chr3-1g06172 protein</fullName>
    </submittedName>
</protein>
<evidence type="ECO:0000256" key="3">
    <source>
        <dbReference type="ARBA" id="ARBA00023242"/>
    </source>
</evidence>
<keyword evidence="4" id="KW-0175">Coiled coil</keyword>
<feature type="region of interest" description="Disordered" evidence="5">
    <location>
        <begin position="1835"/>
        <end position="1918"/>
    </location>
</feature>
<feature type="compositionally biased region" description="Low complexity" evidence="5">
    <location>
        <begin position="466"/>
        <end position="494"/>
    </location>
</feature>
<dbReference type="PANTHER" id="PTHR35711">
    <property type="entry name" value="EXPRESSED PROTEIN"/>
    <property type="match status" value="1"/>
</dbReference>
<feature type="compositionally biased region" description="Low complexity" evidence="5">
    <location>
        <begin position="1169"/>
        <end position="1178"/>
    </location>
</feature>
<feature type="compositionally biased region" description="Basic and acidic residues" evidence="5">
    <location>
        <begin position="826"/>
        <end position="842"/>
    </location>
</feature>
<feature type="region of interest" description="Disordered" evidence="5">
    <location>
        <begin position="1937"/>
        <end position="2074"/>
    </location>
</feature>
<feature type="compositionally biased region" description="Polar residues" evidence="5">
    <location>
        <begin position="998"/>
        <end position="1023"/>
    </location>
</feature>
<feature type="compositionally biased region" description="Low complexity" evidence="5">
    <location>
        <begin position="1230"/>
        <end position="1245"/>
    </location>
</feature>
<dbReference type="PANTHER" id="PTHR35711:SF1">
    <property type="entry name" value="ECTODERMAL, ISOFORM F"/>
    <property type="match status" value="1"/>
</dbReference>
<feature type="compositionally biased region" description="Basic and acidic residues" evidence="5">
    <location>
        <begin position="1150"/>
        <end position="1168"/>
    </location>
</feature>
<keyword evidence="2" id="KW-0813">Transport</keyword>
<feature type="compositionally biased region" description="Polar residues" evidence="5">
    <location>
        <begin position="1031"/>
        <end position="1051"/>
    </location>
</feature>
<gene>
    <name evidence="7" type="ORF">BZ3500_MVSOF-1268-A1-R1_CHR3-1G06172</name>
</gene>
<feature type="compositionally biased region" description="Low complexity" evidence="5">
    <location>
        <begin position="1275"/>
        <end position="1293"/>
    </location>
</feature>
<organism evidence="7 8">
    <name type="scientific">Microbotryum saponariae</name>
    <dbReference type="NCBI Taxonomy" id="289078"/>
    <lineage>
        <taxon>Eukaryota</taxon>
        <taxon>Fungi</taxon>
        <taxon>Dikarya</taxon>
        <taxon>Basidiomycota</taxon>
        <taxon>Pucciniomycotina</taxon>
        <taxon>Microbotryomycetes</taxon>
        <taxon>Microbotryales</taxon>
        <taxon>Microbotryaceae</taxon>
        <taxon>Microbotryum</taxon>
    </lineage>
</organism>
<proteinExistence type="predicted"/>
<feature type="compositionally biased region" description="Low complexity" evidence="5">
    <location>
        <begin position="907"/>
        <end position="921"/>
    </location>
</feature>
<evidence type="ECO:0000256" key="5">
    <source>
        <dbReference type="SAM" id="MobiDB-lite"/>
    </source>
</evidence>
<feature type="coiled-coil region" evidence="4">
    <location>
        <begin position="1514"/>
        <end position="1541"/>
    </location>
</feature>
<feature type="compositionally biased region" description="Low complexity" evidence="5">
    <location>
        <begin position="1185"/>
        <end position="1212"/>
    </location>
</feature>
<feature type="region of interest" description="Disordered" evidence="5">
    <location>
        <begin position="797"/>
        <end position="871"/>
    </location>
</feature>
<feature type="compositionally biased region" description="Acidic residues" evidence="5">
    <location>
        <begin position="2019"/>
        <end position="2074"/>
    </location>
</feature>
<dbReference type="InterPro" id="IPR039462">
    <property type="entry name" value="Nup159/Nup146_N"/>
</dbReference>
<dbReference type="Gene3D" id="2.130.10.10">
    <property type="entry name" value="YVTN repeat-like/Quinoprotein amine dehydrogenase"/>
    <property type="match status" value="1"/>
</dbReference>
<keyword evidence="8" id="KW-1185">Reference proteome</keyword>
<evidence type="ECO:0000259" key="6">
    <source>
        <dbReference type="Pfam" id="PF16755"/>
    </source>
</evidence>
<feature type="compositionally biased region" description="Acidic residues" evidence="5">
    <location>
        <begin position="1060"/>
        <end position="1126"/>
    </location>
</feature>
<dbReference type="STRING" id="289078.A0A2X0LKT5"/>
<feature type="compositionally biased region" description="Low complexity" evidence="5">
    <location>
        <begin position="1389"/>
        <end position="1405"/>
    </location>
</feature>
<feature type="domain" description="Nucleoporin Nup159/Nup146 N-terminal" evidence="6">
    <location>
        <begin position="96"/>
        <end position="419"/>
    </location>
</feature>
<name>A0A2X0LKT5_9BASI</name>
<feature type="region of interest" description="Disordered" evidence="5">
    <location>
        <begin position="1754"/>
        <end position="1817"/>
    </location>
</feature>
<dbReference type="InterPro" id="IPR015943">
    <property type="entry name" value="WD40/YVTN_repeat-like_dom_sf"/>
</dbReference>
<keyword evidence="3" id="KW-0539">Nucleus</keyword>
<feature type="region of interest" description="Disordered" evidence="5">
    <location>
        <begin position="463"/>
        <end position="494"/>
    </location>
</feature>
<evidence type="ECO:0000256" key="2">
    <source>
        <dbReference type="ARBA" id="ARBA00022448"/>
    </source>
</evidence>
<evidence type="ECO:0000256" key="1">
    <source>
        <dbReference type="ARBA" id="ARBA00004123"/>
    </source>
</evidence>
<feature type="compositionally biased region" description="Low complexity" evidence="5">
    <location>
        <begin position="1899"/>
        <end position="1915"/>
    </location>
</feature>
<feature type="compositionally biased region" description="Low complexity" evidence="5">
    <location>
        <begin position="1962"/>
        <end position="1994"/>
    </location>
</feature>
<feature type="compositionally biased region" description="Low complexity" evidence="5">
    <location>
        <begin position="889"/>
        <end position="899"/>
    </location>
</feature>
<feature type="compositionally biased region" description="Low complexity" evidence="5">
    <location>
        <begin position="1788"/>
        <end position="1815"/>
    </location>
</feature>
<dbReference type="EMBL" id="FMWP01000096">
    <property type="protein sequence ID" value="SCZ99633.1"/>
    <property type="molecule type" value="Genomic_DNA"/>
</dbReference>
<accession>A0A2X0LKT5</accession>
<feature type="compositionally biased region" description="Pro residues" evidence="5">
    <location>
        <begin position="922"/>
        <end position="944"/>
    </location>
</feature>
<evidence type="ECO:0000313" key="7">
    <source>
        <dbReference type="EMBL" id="SCZ99633.1"/>
    </source>
</evidence>
<dbReference type="Pfam" id="PF16755">
    <property type="entry name" value="Beta-prop_NUP159_NUP214"/>
    <property type="match status" value="1"/>
</dbReference>
<feature type="region of interest" description="Disordered" evidence="5">
    <location>
        <begin position="1389"/>
        <end position="1419"/>
    </location>
</feature>
<dbReference type="GO" id="GO:0005634">
    <property type="term" value="C:nucleus"/>
    <property type="evidence" value="ECO:0007669"/>
    <property type="project" value="UniProtKB-SubCell"/>
</dbReference>
<comment type="subcellular location">
    <subcellularLocation>
        <location evidence="1">Nucleus</location>
    </subcellularLocation>
</comment>